<evidence type="ECO:0000256" key="2">
    <source>
        <dbReference type="ARBA" id="ARBA00010644"/>
    </source>
</evidence>
<dbReference type="GO" id="GO:0004109">
    <property type="term" value="F:coproporphyrinogen oxidase activity"/>
    <property type="evidence" value="ECO:0007669"/>
    <property type="project" value="UniProtKB-EC"/>
</dbReference>
<dbReference type="InterPro" id="IPR001260">
    <property type="entry name" value="Coprogen_oxidase_aer"/>
</dbReference>
<comment type="similarity">
    <text evidence="2">Belongs to the aerobic coproporphyrinogen-III oxidase family.</text>
</comment>
<keyword evidence="5" id="KW-0560">Oxidoreductase</keyword>
<evidence type="ECO:0000256" key="4">
    <source>
        <dbReference type="ARBA" id="ARBA00012869"/>
    </source>
</evidence>
<proteinExistence type="inferred from homology"/>
<keyword evidence="6" id="KW-0627">Porphyrin biosynthesis</keyword>
<dbReference type="AlphaFoldDB" id="A0A835IFE3"/>
<evidence type="ECO:0000256" key="7">
    <source>
        <dbReference type="ARBA" id="ARBA00049102"/>
    </source>
</evidence>
<dbReference type="EC" id="1.3.3.3" evidence="4"/>
<dbReference type="PANTHER" id="PTHR10755">
    <property type="entry name" value="COPROPORPHYRINOGEN III OXIDASE, MITOCHONDRIAL"/>
    <property type="match status" value="1"/>
</dbReference>
<dbReference type="InterPro" id="IPR036406">
    <property type="entry name" value="Coprogen_oxidase_aer_sf"/>
</dbReference>
<comment type="catalytic activity">
    <reaction evidence="7">
        <text>coproporphyrinogen III + O2 + 2 H(+) = protoporphyrinogen IX + 2 CO2 + 2 H2O</text>
        <dbReference type="Rhea" id="RHEA:18257"/>
        <dbReference type="ChEBI" id="CHEBI:15377"/>
        <dbReference type="ChEBI" id="CHEBI:15378"/>
        <dbReference type="ChEBI" id="CHEBI:15379"/>
        <dbReference type="ChEBI" id="CHEBI:16526"/>
        <dbReference type="ChEBI" id="CHEBI:57307"/>
        <dbReference type="ChEBI" id="CHEBI:57309"/>
        <dbReference type="EC" id="1.3.3.3"/>
    </reaction>
</comment>
<dbReference type="PANTHER" id="PTHR10755:SF0">
    <property type="entry name" value="OXYGEN-DEPENDENT COPROPORPHYRINOGEN-III OXIDASE, MITOCHONDRIAL"/>
    <property type="match status" value="1"/>
</dbReference>
<dbReference type="UniPathway" id="UPA00251">
    <property type="reaction ID" value="UER00322"/>
</dbReference>
<dbReference type="Pfam" id="PF01218">
    <property type="entry name" value="Coprogen_oxidas"/>
    <property type="match status" value="1"/>
</dbReference>
<dbReference type="SUPFAM" id="SSF102886">
    <property type="entry name" value="Coproporphyrinogen III oxidase"/>
    <property type="match status" value="1"/>
</dbReference>
<accession>A0A835IFE3</accession>
<evidence type="ECO:0000256" key="6">
    <source>
        <dbReference type="ARBA" id="ARBA00023244"/>
    </source>
</evidence>
<dbReference type="GO" id="GO:0009570">
    <property type="term" value="C:chloroplast stroma"/>
    <property type="evidence" value="ECO:0007669"/>
    <property type="project" value="TreeGrafter"/>
</dbReference>
<dbReference type="Proteomes" id="UP000631114">
    <property type="component" value="Unassembled WGS sequence"/>
</dbReference>
<dbReference type="EMBL" id="JADFTS010000003">
    <property type="protein sequence ID" value="KAF9615402.1"/>
    <property type="molecule type" value="Genomic_DNA"/>
</dbReference>
<gene>
    <name evidence="8" type="ORF">IFM89_023063</name>
</gene>
<sequence>MSQIFRCLIIKVTQVSEVTLFSQGNGESWQGGCYYYCCKLLKLAPFLFPSSLLSKQGTKTFLREANDPALSVMARFEKMIGEAQDTICQAIEVADGGAKFRKDVWSRAGGGGGISRVLQ</sequence>
<name>A0A835IFE3_9MAGN</name>
<dbReference type="Gene3D" id="3.40.1500.10">
    <property type="entry name" value="Coproporphyrinogen III oxidase, aerobic"/>
    <property type="match status" value="1"/>
</dbReference>
<protein>
    <recommendedName>
        <fullName evidence="4">coproporphyrinogen oxidase</fullName>
        <ecNumber evidence="4">1.3.3.3</ecNumber>
    </recommendedName>
</protein>
<comment type="pathway">
    <text evidence="1">Porphyrin-containing compound metabolism; protoporphyrin-IX biosynthesis; protoporphyrinogen-IX from coproporphyrinogen-III (O2 route): step 1/1.</text>
</comment>
<evidence type="ECO:0000256" key="3">
    <source>
        <dbReference type="ARBA" id="ARBA00011738"/>
    </source>
</evidence>
<organism evidence="8 9">
    <name type="scientific">Coptis chinensis</name>
    <dbReference type="NCBI Taxonomy" id="261450"/>
    <lineage>
        <taxon>Eukaryota</taxon>
        <taxon>Viridiplantae</taxon>
        <taxon>Streptophyta</taxon>
        <taxon>Embryophyta</taxon>
        <taxon>Tracheophyta</taxon>
        <taxon>Spermatophyta</taxon>
        <taxon>Magnoliopsida</taxon>
        <taxon>Ranunculales</taxon>
        <taxon>Ranunculaceae</taxon>
        <taxon>Coptidoideae</taxon>
        <taxon>Coptis</taxon>
    </lineage>
</organism>
<evidence type="ECO:0000256" key="1">
    <source>
        <dbReference type="ARBA" id="ARBA00005168"/>
    </source>
</evidence>
<dbReference type="GO" id="GO:0006782">
    <property type="term" value="P:protoporphyrinogen IX biosynthetic process"/>
    <property type="evidence" value="ECO:0007669"/>
    <property type="project" value="UniProtKB-UniPathway"/>
</dbReference>
<keyword evidence="9" id="KW-1185">Reference proteome</keyword>
<comment type="subunit">
    <text evidence="3">Homodimer.</text>
</comment>
<evidence type="ECO:0000256" key="5">
    <source>
        <dbReference type="ARBA" id="ARBA00023002"/>
    </source>
</evidence>
<reference evidence="8 9" key="1">
    <citation type="submission" date="2020-10" db="EMBL/GenBank/DDBJ databases">
        <title>The Coptis chinensis genome and diversification of protoberbering-type alkaloids.</title>
        <authorList>
            <person name="Wang B."/>
            <person name="Shu S."/>
            <person name="Song C."/>
            <person name="Liu Y."/>
        </authorList>
    </citation>
    <scope>NUCLEOTIDE SEQUENCE [LARGE SCALE GENOMIC DNA]</scope>
    <source>
        <strain evidence="8">HL-2020</strain>
        <tissue evidence="8">Leaf</tissue>
    </source>
</reference>
<evidence type="ECO:0000313" key="8">
    <source>
        <dbReference type="EMBL" id="KAF9615402.1"/>
    </source>
</evidence>
<evidence type="ECO:0000313" key="9">
    <source>
        <dbReference type="Proteomes" id="UP000631114"/>
    </source>
</evidence>
<dbReference type="OrthoDB" id="957220at2759"/>
<comment type="caution">
    <text evidence="8">The sequence shown here is derived from an EMBL/GenBank/DDBJ whole genome shotgun (WGS) entry which is preliminary data.</text>
</comment>